<protein>
    <recommendedName>
        <fullName evidence="2">Rhamnogalacturonase A/B/Epimerase-like pectate lyase domain-containing protein</fullName>
    </recommendedName>
</protein>
<organism evidence="3 4">
    <name type="scientific">Antrodiella citrinella</name>
    <dbReference type="NCBI Taxonomy" id="2447956"/>
    <lineage>
        <taxon>Eukaryota</taxon>
        <taxon>Fungi</taxon>
        <taxon>Dikarya</taxon>
        <taxon>Basidiomycota</taxon>
        <taxon>Agaricomycotina</taxon>
        <taxon>Agaricomycetes</taxon>
        <taxon>Polyporales</taxon>
        <taxon>Steccherinaceae</taxon>
        <taxon>Antrodiella</taxon>
    </lineage>
</organism>
<dbReference type="PANTHER" id="PTHR31339">
    <property type="entry name" value="PECTIN LYASE-RELATED"/>
    <property type="match status" value="1"/>
</dbReference>
<gene>
    <name evidence="3" type="ORF">EUX98_g4330</name>
</gene>
<feature type="chain" id="PRO_5020621774" description="Rhamnogalacturonase A/B/Epimerase-like pectate lyase domain-containing protein" evidence="1">
    <location>
        <begin position="22"/>
        <end position="708"/>
    </location>
</feature>
<feature type="domain" description="Rhamnogalacturonase A/B/Epimerase-like pectate lyase" evidence="2">
    <location>
        <begin position="18"/>
        <end position="214"/>
    </location>
</feature>
<dbReference type="InterPro" id="IPR012334">
    <property type="entry name" value="Pectin_lyas_fold"/>
</dbReference>
<dbReference type="PANTHER" id="PTHR31339:SF9">
    <property type="entry name" value="PLASMIN AND FIBRONECTIN-BINDING PROTEIN A"/>
    <property type="match status" value="1"/>
</dbReference>
<dbReference type="Proteomes" id="UP000308730">
    <property type="component" value="Unassembled WGS sequence"/>
</dbReference>
<dbReference type="FunFam" id="2.160.20.10:FF:000049">
    <property type="entry name" value="Putative exo-beta-1,3-glucanase"/>
    <property type="match status" value="1"/>
</dbReference>
<evidence type="ECO:0000256" key="1">
    <source>
        <dbReference type="SAM" id="SignalP"/>
    </source>
</evidence>
<dbReference type="Pfam" id="PF12708">
    <property type="entry name" value="Pect-lyase_RHGA_epim"/>
    <property type="match status" value="2"/>
</dbReference>
<feature type="signal peptide" evidence="1">
    <location>
        <begin position="1"/>
        <end position="21"/>
    </location>
</feature>
<dbReference type="SUPFAM" id="SSF51126">
    <property type="entry name" value="Pectin lyase-like"/>
    <property type="match status" value="2"/>
</dbReference>
<reference evidence="3 4" key="1">
    <citation type="submission" date="2019-02" db="EMBL/GenBank/DDBJ databases">
        <title>Genome sequencing of the rare red list fungi Antrodiella citrinella (Flaviporus citrinellus).</title>
        <authorList>
            <person name="Buettner E."/>
            <person name="Kellner H."/>
        </authorList>
    </citation>
    <scope>NUCLEOTIDE SEQUENCE [LARGE SCALE GENOMIC DNA]</scope>
    <source>
        <strain evidence="3 4">DSM 108506</strain>
    </source>
</reference>
<dbReference type="CDD" id="cd23668">
    <property type="entry name" value="GH55_beta13glucanase-like"/>
    <property type="match status" value="1"/>
</dbReference>
<evidence type="ECO:0000313" key="3">
    <source>
        <dbReference type="EMBL" id="THH29864.1"/>
    </source>
</evidence>
<dbReference type="Gene3D" id="2.160.20.10">
    <property type="entry name" value="Single-stranded right-handed beta-helix, Pectin lyase-like"/>
    <property type="match status" value="2"/>
</dbReference>
<dbReference type="InterPro" id="IPR011050">
    <property type="entry name" value="Pectin_lyase_fold/virulence"/>
</dbReference>
<evidence type="ECO:0000313" key="4">
    <source>
        <dbReference type="Proteomes" id="UP000308730"/>
    </source>
</evidence>
<comment type="caution">
    <text evidence="3">The sequence shown here is derived from an EMBL/GenBank/DDBJ whole genome shotgun (WGS) entry which is preliminary data.</text>
</comment>
<keyword evidence="4" id="KW-1185">Reference proteome</keyword>
<evidence type="ECO:0000259" key="2">
    <source>
        <dbReference type="Pfam" id="PF12708"/>
    </source>
</evidence>
<proteinExistence type="predicted"/>
<sequence>MSRYVLSTGSLLCCALTDVQNFGAAGDGVTDDTAAINNAISSGGRCTSGSGCGSTSTSPAVIYFPPGTYKVSTPILALYQSQLIGDARNPPTLLASSNFAGFAVIDGNPGYGSTNNFFRSVRNFVIDLRQAPVNGATGLHWQVAQATSLMNIVFQMSTAAGNQQQGIFMEDGSGGFMGDLVFNGGKFGAWMGNQQFTVRNVTFNNAQTGVTINNCQVGFDIATSSDTTSQAVGAEAIVDAVVTNTPIFVRNALSSGGSLHGSLVLSNVHLTNVPTAVGIVGGATLLAGTTGTTTITSWAQGNVYSGNSPSTSFVQGNIPAISKPSSILDSSGRIFGKTHPQYANYAVNQFISVKSQGAKGDGQTDDTQAIKNIFAQYAGCKIIFFDAGVYIVSETITIPAGTQVVGEAWTVIMGSGSAFTDYNNPQVVVRVGDAGSTGIVEITDIIFSVRGPSAGAIVVEWNVHEPAGQQGGAGTWDTHIILGGTIGSNLQNQQCAKQTNTGNNCFAAFLALHLTAQSTAYLEGMWVWLADHDIDVAGGPQISLYSGRGIMSESQGPVWFIGTASEHHVEYQYYLNGAQNHYIGLAQTETPYFQPSPVPPAPFVLNTQYNDPAVGPGAAWALTVTNSQNILIFGAGFYSFFSNYDTSTCEPNFDCQQQLVNIDTASTIGIYSLSTVDATWMLSVNAQGIINEANNHNGFQQTLTSWTR</sequence>
<dbReference type="InterPro" id="IPR024535">
    <property type="entry name" value="RHGA/B-epi-like_pectate_lyase"/>
</dbReference>
<accession>A0A4S4MU95</accession>
<feature type="domain" description="Rhamnogalacturonase A/B/Epimerase-like pectate lyase" evidence="2">
    <location>
        <begin position="350"/>
        <end position="413"/>
    </location>
</feature>
<dbReference type="EMBL" id="SGPM01000104">
    <property type="protein sequence ID" value="THH29864.1"/>
    <property type="molecule type" value="Genomic_DNA"/>
</dbReference>
<dbReference type="InterPro" id="IPR051801">
    <property type="entry name" value="GH28_Enzymes"/>
</dbReference>
<dbReference type="OrthoDB" id="1046782at2759"/>
<keyword evidence="1" id="KW-0732">Signal</keyword>
<dbReference type="AlphaFoldDB" id="A0A4S4MU95"/>
<name>A0A4S4MU95_9APHY</name>